<dbReference type="Proteomes" id="UP001642406">
    <property type="component" value="Unassembled WGS sequence"/>
</dbReference>
<dbReference type="CDD" id="cd08598">
    <property type="entry name" value="PI-PLC1c_yeast"/>
    <property type="match status" value="1"/>
</dbReference>
<feature type="region of interest" description="Disordered" evidence="3">
    <location>
        <begin position="377"/>
        <end position="407"/>
    </location>
</feature>
<protein>
    <recommendedName>
        <fullName evidence="2">Phosphoinositide phospholipase C</fullName>
        <ecNumber evidence="2">3.1.4.11</ecNumber>
    </recommendedName>
</protein>
<feature type="region of interest" description="Disordered" evidence="3">
    <location>
        <begin position="678"/>
        <end position="703"/>
    </location>
</feature>
<keyword evidence="2" id="KW-0443">Lipid metabolism</keyword>
<dbReference type="InterPro" id="IPR017946">
    <property type="entry name" value="PLC-like_Pdiesterase_TIM-brl"/>
</dbReference>
<evidence type="ECO:0000256" key="2">
    <source>
        <dbReference type="RuleBase" id="RU361133"/>
    </source>
</evidence>
<organism evidence="5 6">
    <name type="scientific">Sporothrix bragantina</name>
    <dbReference type="NCBI Taxonomy" id="671064"/>
    <lineage>
        <taxon>Eukaryota</taxon>
        <taxon>Fungi</taxon>
        <taxon>Dikarya</taxon>
        <taxon>Ascomycota</taxon>
        <taxon>Pezizomycotina</taxon>
        <taxon>Sordariomycetes</taxon>
        <taxon>Sordariomycetidae</taxon>
        <taxon>Ophiostomatales</taxon>
        <taxon>Ophiostomataceae</taxon>
        <taxon>Sporothrix</taxon>
    </lineage>
</organism>
<feature type="compositionally biased region" description="Gly residues" evidence="3">
    <location>
        <begin position="389"/>
        <end position="405"/>
    </location>
</feature>
<dbReference type="InterPro" id="IPR035892">
    <property type="entry name" value="C2_domain_sf"/>
</dbReference>
<dbReference type="PROSITE" id="PS50008">
    <property type="entry name" value="PIPLC_Y_DOMAIN"/>
    <property type="match status" value="1"/>
</dbReference>
<dbReference type="Gene3D" id="2.60.40.150">
    <property type="entry name" value="C2 domain"/>
    <property type="match status" value="1"/>
</dbReference>
<feature type="region of interest" description="Disordered" evidence="3">
    <location>
        <begin position="637"/>
        <end position="666"/>
    </location>
</feature>
<feature type="compositionally biased region" description="Low complexity" evidence="3">
    <location>
        <begin position="178"/>
        <end position="188"/>
    </location>
</feature>
<dbReference type="InterPro" id="IPR001192">
    <property type="entry name" value="PI-PLC_fam"/>
</dbReference>
<keyword evidence="2" id="KW-0442">Lipid degradation</keyword>
<dbReference type="Gene3D" id="3.20.20.190">
    <property type="entry name" value="Phosphatidylinositol (PI) phosphodiesterase"/>
    <property type="match status" value="2"/>
</dbReference>
<dbReference type="PROSITE" id="PS50007">
    <property type="entry name" value="PIPLC_X_DOMAIN"/>
    <property type="match status" value="1"/>
</dbReference>
<feature type="region of interest" description="Disordered" evidence="3">
    <location>
        <begin position="423"/>
        <end position="454"/>
    </location>
</feature>
<dbReference type="PANTHER" id="PTHR10336:SF82">
    <property type="entry name" value="PHOSPHOINOSITIDE PHOSPHOLIPASE C"/>
    <property type="match status" value="1"/>
</dbReference>
<feature type="region of interest" description="Disordered" evidence="3">
    <location>
        <begin position="256"/>
        <end position="276"/>
    </location>
</feature>
<evidence type="ECO:0000256" key="3">
    <source>
        <dbReference type="SAM" id="MobiDB-lite"/>
    </source>
</evidence>
<keyword evidence="6" id="KW-1185">Reference proteome</keyword>
<dbReference type="SUPFAM" id="SSF49562">
    <property type="entry name" value="C2 domain (Calcium/lipid-binding domain, CaLB)"/>
    <property type="match status" value="1"/>
</dbReference>
<reference evidence="5 6" key="1">
    <citation type="submission" date="2024-01" db="EMBL/GenBank/DDBJ databases">
        <authorList>
            <person name="Allen C."/>
            <person name="Tagirdzhanova G."/>
        </authorList>
    </citation>
    <scope>NUCLEOTIDE SEQUENCE [LARGE SCALE GENOMIC DNA]</scope>
</reference>
<comment type="catalytic activity">
    <reaction evidence="2">
        <text>a 1,2-diacyl-sn-glycero-3-phospho-(1D-myo-inositol-4,5-bisphosphate) + H2O = 1D-myo-inositol 1,4,5-trisphosphate + a 1,2-diacyl-sn-glycerol + H(+)</text>
        <dbReference type="Rhea" id="RHEA:33179"/>
        <dbReference type="ChEBI" id="CHEBI:15377"/>
        <dbReference type="ChEBI" id="CHEBI:15378"/>
        <dbReference type="ChEBI" id="CHEBI:17815"/>
        <dbReference type="ChEBI" id="CHEBI:58456"/>
        <dbReference type="ChEBI" id="CHEBI:203600"/>
        <dbReference type="EC" id="3.1.4.11"/>
    </reaction>
</comment>
<dbReference type="Pfam" id="PF23617">
    <property type="entry name" value="EF-hand_15"/>
    <property type="match status" value="1"/>
</dbReference>
<comment type="caution">
    <text evidence="5">The sequence shown here is derived from an EMBL/GenBank/DDBJ whole genome shotgun (WGS) entry which is preliminary data.</text>
</comment>
<dbReference type="PRINTS" id="PR00390">
    <property type="entry name" value="PHPHLIPASEC"/>
</dbReference>
<dbReference type="SMART" id="SM00148">
    <property type="entry name" value="PLCXc"/>
    <property type="match status" value="1"/>
</dbReference>
<name>A0ABP0CNY5_9PEZI</name>
<evidence type="ECO:0000259" key="4">
    <source>
        <dbReference type="PROSITE" id="PS50008"/>
    </source>
</evidence>
<dbReference type="SUPFAM" id="SSF51695">
    <property type="entry name" value="PLC-like phosphodiesterases"/>
    <property type="match status" value="1"/>
</dbReference>
<dbReference type="PANTHER" id="PTHR10336">
    <property type="entry name" value="PHOSPHOINOSITIDE-SPECIFIC PHOSPHOLIPASE C FAMILY PROTEIN"/>
    <property type="match status" value="1"/>
</dbReference>
<dbReference type="Pfam" id="PF00388">
    <property type="entry name" value="PI-PLC-X"/>
    <property type="match status" value="1"/>
</dbReference>
<dbReference type="SMART" id="SM00239">
    <property type="entry name" value="C2"/>
    <property type="match status" value="1"/>
</dbReference>
<evidence type="ECO:0000313" key="5">
    <source>
        <dbReference type="EMBL" id="CAK7233824.1"/>
    </source>
</evidence>
<dbReference type="InterPro" id="IPR056584">
    <property type="entry name" value="EF-hand_15"/>
</dbReference>
<sequence length="830" mass="88022">MSQTPAAPVAPVVPVAPVTVPVPASVPASTPAPTASQAAATASPEVVLNAVIVSHLSRIFGTHADKTDNKWHADQVATFLTHVQGSNDNAIKNTAGDMDFHGFMRYMTSPAAELAAPLPAQDVDSYPLSSYFINSSHNTYLTGNQLYSDASTAAYRMVLERDCRCIEIDVWDGEDSGSESSSDANGDGTSYSSSDEEAHDPEKRQKKVTARKEMVQRAKDKAKQKLPSSLTSRFSKSTLGRRLEQYVEKRIEGKPLKPKRAPTIGEDGKALPPPPVEPRVLHGHTLTREVSFRAVCATIREYGFVTTDMPLIVSLEVHCTAQQQDVMVQIMEQEWKGLLLERKSRDAPSPSHAALPSPGSLRNKILIKVKYVPVATSSTSHDRSSSSGSGVGSVGSGGGGSGGGSAVYANRGISDRLANIAAETSTAEPSTSSPPPSRSTPGTPSATGAAKKPSKITQALSQLGIYTQGVSFKSLSQPEAYMPTHVFSLSEKSLMEVHAKHGPALFSHNRHFLMRAYPSGLRIGSSNLDPARFWRKGVQIVALNWQNCDEGMMLNDAMFLGTGGYVLKPEGYRGDKFGSSPALPAPTQAAVDTTFLPPPTAPVSSTGASTAAFLPFTPKLLNLCITVLAAQGLALPRKAPDGDDVGSSNEAINEPTAPLSPSTSSRTLRPFVKIELHVDDHPEHVDGVPETSNDGDKDKEGEYKAKTHVVKDVSGGGGRNPDFAQEVLNFTNVPLAALLPATGVATTAAGAAQTQTTTAAESAATAASLSFVRLLVKDAGGAMHRDVLLGWAAVRLDRLQPGYRMVHLRDPVNGRLNGALVLVKISKQVI</sequence>
<feature type="compositionally biased region" description="Basic and acidic residues" evidence="3">
    <location>
        <begin position="210"/>
        <end position="223"/>
    </location>
</feature>
<feature type="domain" description="PI-PLC Y-box" evidence="4">
    <location>
        <begin position="460"/>
        <end position="573"/>
    </location>
</feature>
<dbReference type="InterPro" id="IPR001711">
    <property type="entry name" value="PLipase_C_Pinositol-sp_Y"/>
</dbReference>
<dbReference type="Pfam" id="PF00387">
    <property type="entry name" value="PI-PLC-Y"/>
    <property type="match status" value="1"/>
</dbReference>
<accession>A0ABP0CNY5</accession>
<dbReference type="EC" id="3.1.4.11" evidence="2"/>
<dbReference type="EMBL" id="CAWUHC010000120">
    <property type="protein sequence ID" value="CAK7233824.1"/>
    <property type="molecule type" value="Genomic_DNA"/>
</dbReference>
<proteinExistence type="predicted"/>
<dbReference type="InterPro" id="IPR000909">
    <property type="entry name" value="PLipase_C_PInositol-sp_X_dom"/>
</dbReference>
<evidence type="ECO:0000313" key="6">
    <source>
        <dbReference type="Proteomes" id="UP001642406"/>
    </source>
</evidence>
<gene>
    <name evidence="5" type="ORF">SBRCBS47491_008741</name>
</gene>
<feature type="compositionally biased region" description="Basic and acidic residues" evidence="3">
    <location>
        <begin position="694"/>
        <end position="703"/>
    </location>
</feature>
<feature type="compositionally biased region" description="Low complexity" evidence="3">
    <location>
        <begin position="439"/>
        <end position="448"/>
    </location>
</feature>
<dbReference type="SMART" id="SM00149">
    <property type="entry name" value="PLCYc"/>
    <property type="match status" value="1"/>
</dbReference>
<feature type="compositionally biased region" description="Basic and acidic residues" evidence="3">
    <location>
        <begin position="678"/>
        <end position="687"/>
    </location>
</feature>
<dbReference type="CDD" id="cd00275">
    <property type="entry name" value="C2_PLC_like"/>
    <property type="match status" value="1"/>
</dbReference>
<keyword evidence="1" id="KW-0807">Transducer</keyword>
<dbReference type="InterPro" id="IPR000008">
    <property type="entry name" value="C2_dom"/>
</dbReference>
<feature type="region of interest" description="Disordered" evidence="3">
    <location>
        <begin position="173"/>
        <end position="230"/>
    </location>
</feature>
<keyword evidence="2" id="KW-0378">Hydrolase</keyword>
<evidence type="ECO:0000256" key="1">
    <source>
        <dbReference type="ARBA" id="ARBA00023224"/>
    </source>
</evidence>